<comment type="caution">
    <text evidence="13">The sequence shown here is derived from an EMBL/GenBank/DDBJ whole genome shotgun (WGS) entry which is preliminary data.</text>
</comment>
<comment type="subcellular location">
    <subcellularLocation>
        <location evidence="1">Mitochondrion</location>
    </subcellularLocation>
</comment>
<dbReference type="GO" id="GO:0008199">
    <property type="term" value="F:ferric iron binding"/>
    <property type="evidence" value="ECO:0007669"/>
    <property type="project" value="InterPro"/>
</dbReference>
<evidence type="ECO:0000256" key="12">
    <source>
        <dbReference type="ARBA" id="ARBA00047990"/>
    </source>
</evidence>
<evidence type="ECO:0000256" key="11">
    <source>
        <dbReference type="ARBA" id="ARBA00023128"/>
    </source>
</evidence>
<evidence type="ECO:0000256" key="5">
    <source>
        <dbReference type="ARBA" id="ARBA00022448"/>
    </source>
</evidence>
<dbReference type="InterPro" id="IPR017789">
    <property type="entry name" value="Frataxin"/>
</dbReference>
<dbReference type="OrthoDB" id="1897642at2759"/>
<organism evidence="13 14">
    <name type="scientific">Maudiozyma exigua</name>
    <name type="common">Yeast</name>
    <name type="synonym">Kazachstania exigua</name>
    <dbReference type="NCBI Taxonomy" id="34358"/>
    <lineage>
        <taxon>Eukaryota</taxon>
        <taxon>Fungi</taxon>
        <taxon>Dikarya</taxon>
        <taxon>Ascomycota</taxon>
        <taxon>Saccharomycotina</taxon>
        <taxon>Saccharomycetes</taxon>
        <taxon>Saccharomycetales</taxon>
        <taxon>Saccharomycetaceae</taxon>
        <taxon>Maudiozyma</taxon>
    </lineage>
</organism>
<dbReference type="PANTHER" id="PTHR16821">
    <property type="entry name" value="FRATAXIN"/>
    <property type="match status" value="1"/>
</dbReference>
<dbReference type="SUPFAM" id="SSF55387">
    <property type="entry name" value="Frataxin/Nqo15-like"/>
    <property type="match status" value="1"/>
</dbReference>
<dbReference type="GO" id="GO:0051537">
    <property type="term" value="F:2 iron, 2 sulfur cluster binding"/>
    <property type="evidence" value="ECO:0007669"/>
    <property type="project" value="TreeGrafter"/>
</dbReference>
<keyword evidence="10" id="KW-0406">Ion transport</keyword>
<evidence type="ECO:0000256" key="3">
    <source>
        <dbReference type="ARBA" id="ARBA00013107"/>
    </source>
</evidence>
<dbReference type="PROSITE" id="PS01344">
    <property type="entry name" value="FRATAXIN_1"/>
    <property type="match status" value="1"/>
</dbReference>
<dbReference type="GO" id="GO:0006879">
    <property type="term" value="P:intracellular iron ion homeostasis"/>
    <property type="evidence" value="ECO:0007669"/>
    <property type="project" value="UniProtKB-KW"/>
</dbReference>
<protein>
    <recommendedName>
        <fullName evidence="3">ferroxidase</fullName>
        <ecNumber evidence="3">1.16.3.1</ecNumber>
    </recommendedName>
</protein>
<dbReference type="EC" id="1.16.3.1" evidence="3"/>
<evidence type="ECO:0000313" key="14">
    <source>
        <dbReference type="Proteomes" id="UP000750334"/>
    </source>
</evidence>
<dbReference type="EMBL" id="PUHR01000021">
    <property type="protein sequence ID" value="KAG0670563.1"/>
    <property type="molecule type" value="Genomic_DNA"/>
</dbReference>
<evidence type="ECO:0000256" key="8">
    <source>
        <dbReference type="ARBA" id="ARBA00023002"/>
    </source>
</evidence>
<name>A0A9P6WCU7_MAUEX</name>
<dbReference type="Proteomes" id="UP000750334">
    <property type="component" value="Unassembled WGS sequence"/>
</dbReference>
<keyword evidence="5" id="KW-0813">Transport</keyword>
<keyword evidence="7" id="KW-0809">Transit peptide</keyword>
<gene>
    <name evidence="13" type="primary">FRR4</name>
    <name evidence="13" type="ORF">C6P45_002129</name>
</gene>
<evidence type="ECO:0000313" key="13">
    <source>
        <dbReference type="EMBL" id="KAG0670563.1"/>
    </source>
</evidence>
<dbReference type="SMART" id="SM01219">
    <property type="entry name" value="Frataxin_Cyay"/>
    <property type="match status" value="1"/>
</dbReference>
<dbReference type="NCBIfam" id="TIGR03421">
    <property type="entry name" value="FeS_CyaY"/>
    <property type="match status" value="1"/>
</dbReference>
<dbReference type="GO" id="GO:0005739">
    <property type="term" value="C:mitochondrion"/>
    <property type="evidence" value="ECO:0007669"/>
    <property type="project" value="UniProtKB-SubCell"/>
</dbReference>
<keyword evidence="14" id="KW-1185">Reference proteome</keyword>
<keyword evidence="8" id="KW-0560">Oxidoreductase</keyword>
<dbReference type="PROSITE" id="PS50810">
    <property type="entry name" value="FRATAXIN_2"/>
    <property type="match status" value="1"/>
</dbReference>
<evidence type="ECO:0000256" key="6">
    <source>
        <dbReference type="ARBA" id="ARBA00022496"/>
    </source>
</evidence>
<proteinExistence type="inferred from homology"/>
<dbReference type="Gene3D" id="3.30.920.10">
    <property type="entry name" value="Frataxin/CyaY"/>
    <property type="match status" value="1"/>
</dbReference>
<evidence type="ECO:0000256" key="4">
    <source>
        <dbReference type="ARBA" id="ARBA00022434"/>
    </source>
</evidence>
<dbReference type="InterPro" id="IPR020895">
    <property type="entry name" value="Frataxin_CS"/>
</dbReference>
<dbReference type="GO" id="GO:0004322">
    <property type="term" value="F:ferroxidase activity"/>
    <property type="evidence" value="ECO:0007669"/>
    <property type="project" value="UniProtKB-EC"/>
</dbReference>
<dbReference type="GO" id="GO:0006826">
    <property type="term" value="P:iron ion transport"/>
    <property type="evidence" value="ECO:0007669"/>
    <property type="project" value="UniProtKB-KW"/>
</dbReference>
<dbReference type="NCBIfam" id="TIGR03422">
    <property type="entry name" value="mito_frataxin"/>
    <property type="match status" value="1"/>
</dbReference>
<keyword evidence="4" id="KW-0409">Iron storage</keyword>
<accession>A0A9P6WCU7</accession>
<dbReference type="InterPro" id="IPR036524">
    <property type="entry name" value="Frataxin/CyaY_sf"/>
</dbReference>
<keyword evidence="6" id="KW-0410">Iron transport</keyword>
<comment type="similarity">
    <text evidence="2">Belongs to the frataxin family.</text>
</comment>
<evidence type="ECO:0000256" key="10">
    <source>
        <dbReference type="ARBA" id="ARBA00023065"/>
    </source>
</evidence>
<evidence type="ECO:0000256" key="1">
    <source>
        <dbReference type="ARBA" id="ARBA00004173"/>
    </source>
</evidence>
<dbReference type="InterPro" id="IPR002908">
    <property type="entry name" value="Frataxin/CyaY"/>
</dbReference>
<dbReference type="GO" id="GO:0034986">
    <property type="term" value="F:iron chaperone activity"/>
    <property type="evidence" value="ECO:0007669"/>
    <property type="project" value="TreeGrafter"/>
</dbReference>
<evidence type="ECO:0000256" key="2">
    <source>
        <dbReference type="ARBA" id="ARBA00008183"/>
    </source>
</evidence>
<dbReference type="GO" id="GO:0008198">
    <property type="term" value="F:ferrous iron binding"/>
    <property type="evidence" value="ECO:0007669"/>
    <property type="project" value="TreeGrafter"/>
</dbReference>
<reference evidence="13 14" key="1">
    <citation type="submission" date="2020-11" db="EMBL/GenBank/DDBJ databases">
        <title>Kefir isolates.</title>
        <authorList>
            <person name="Marcisauskas S."/>
            <person name="Kim Y."/>
            <person name="Blasche S."/>
        </authorList>
    </citation>
    <scope>NUCLEOTIDE SEQUENCE [LARGE SCALE GENOMIC DNA]</scope>
    <source>
        <strain evidence="13 14">OG2</strain>
    </source>
</reference>
<evidence type="ECO:0000256" key="9">
    <source>
        <dbReference type="ARBA" id="ARBA00023004"/>
    </source>
</evidence>
<dbReference type="GO" id="GO:0016226">
    <property type="term" value="P:iron-sulfur cluster assembly"/>
    <property type="evidence" value="ECO:0007669"/>
    <property type="project" value="InterPro"/>
</dbReference>
<dbReference type="Pfam" id="PF01491">
    <property type="entry name" value="Frataxin_Cyay"/>
    <property type="match status" value="1"/>
</dbReference>
<keyword evidence="9" id="KW-0408">Iron</keyword>
<sequence>MSRLGFHAVATRAVPTRMLYMSRLISRTPMAQGINTRISIRGYAEHNVNSTFGNEIPEEVTNLSLNDYHNAADEYLENLLTDLEELSEDHPSELPDVELNHGVMTLEIAKLGPYVINKQPPNKQIWIASPVSGPNRFDLYQGEWISLRNGMKLNDLITSELKQAIPEAKLSNVYNSWESNKS</sequence>
<evidence type="ECO:0000256" key="7">
    <source>
        <dbReference type="ARBA" id="ARBA00022946"/>
    </source>
</evidence>
<dbReference type="AlphaFoldDB" id="A0A9P6WCU7"/>
<keyword evidence="11" id="KW-0496">Mitochondrion</keyword>
<dbReference type="PANTHER" id="PTHR16821:SF2">
    <property type="entry name" value="FRATAXIN, MITOCHONDRIAL"/>
    <property type="match status" value="1"/>
</dbReference>
<comment type="catalytic activity">
    <reaction evidence="12">
        <text>4 Fe(2+) + O2 + 4 H(+) = 4 Fe(3+) + 2 H2O</text>
        <dbReference type="Rhea" id="RHEA:11148"/>
        <dbReference type="ChEBI" id="CHEBI:15377"/>
        <dbReference type="ChEBI" id="CHEBI:15378"/>
        <dbReference type="ChEBI" id="CHEBI:15379"/>
        <dbReference type="ChEBI" id="CHEBI:29033"/>
        <dbReference type="ChEBI" id="CHEBI:29034"/>
        <dbReference type="EC" id="1.16.3.1"/>
    </reaction>
</comment>